<accession>A0A9Q0KCW8</accession>
<feature type="compositionally biased region" description="Basic and acidic residues" evidence="1">
    <location>
        <begin position="202"/>
        <end position="213"/>
    </location>
</feature>
<dbReference type="OrthoDB" id="1719971at2759"/>
<evidence type="ECO:0000313" key="3">
    <source>
        <dbReference type="Proteomes" id="UP001141806"/>
    </source>
</evidence>
<organism evidence="2 3">
    <name type="scientific">Protea cynaroides</name>
    <dbReference type="NCBI Taxonomy" id="273540"/>
    <lineage>
        <taxon>Eukaryota</taxon>
        <taxon>Viridiplantae</taxon>
        <taxon>Streptophyta</taxon>
        <taxon>Embryophyta</taxon>
        <taxon>Tracheophyta</taxon>
        <taxon>Spermatophyta</taxon>
        <taxon>Magnoliopsida</taxon>
        <taxon>Proteales</taxon>
        <taxon>Proteaceae</taxon>
        <taxon>Protea</taxon>
    </lineage>
</organism>
<keyword evidence="3" id="KW-1185">Reference proteome</keyword>
<feature type="region of interest" description="Disordered" evidence="1">
    <location>
        <begin position="202"/>
        <end position="231"/>
    </location>
</feature>
<evidence type="ECO:0008006" key="4">
    <source>
        <dbReference type="Google" id="ProtNLM"/>
    </source>
</evidence>
<dbReference type="PANTHER" id="PTHR47003:SF11">
    <property type="entry name" value="PPR SUPERFAMILY PROTEIN"/>
    <property type="match status" value="1"/>
</dbReference>
<dbReference type="PANTHER" id="PTHR47003">
    <property type="entry name" value="OS01G0970900 PROTEIN"/>
    <property type="match status" value="1"/>
</dbReference>
<dbReference type="AlphaFoldDB" id="A0A9Q0KCW8"/>
<feature type="compositionally biased region" description="Acidic residues" evidence="1">
    <location>
        <begin position="214"/>
        <end position="225"/>
    </location>
</feature>
<dbReference type="InterPro" id="IPR044578">
    <property type="entry name" value="BIR6-like"/>
</dbReference>
<proteinExistence type="predicted"/>
<dbReference type="GO" id="GO:0008380">
    <property type="term" value="P:RNA splicing"/>
    <property type="evidence" value="ECO:0007669"/>
    <property type="project" value="InterPro"/>
</dbReference>
<comment type="caution">
    <text evidence="2">The sequence shown here is derived from an EMBL/GenBank/DDBJ whole genome shotgun (WGS) entry which is preliminary data.</text>
</comment>
<sequence length="358" mass="41422">MVPSTIQMPRKWIFVHWFNYLETQISHLHDHHFCPSSELCSGDQRRRRQRRFRRQQMCLHDGSSLPLRRHNYSPLHCLVDRSHSEVSYTLSHTFAQSLKYVIQEALQVLSYMELDSRVFFRVSAVDARIEEDIDNYETDHNEEHAFVPFSHLVHLYPCCNFDVSRGEVPSRRLHYSMLSPQSSLLRMMPILNYRGFSGVPDGKAETVEEKEQTWDDDGDEGENESGESQADGVISVTDVKEVESVCKVIEELFTSDRNIEAVLDQRGIDLPHDLVLDVLAWFRLAGRPAFWSWAGRRPGFLHHSGKYDSMMGILGKTRQFESMVMMLEEMRNKGLLTIETLSLAIRVIAAWKISSSSL</sequence>
<gene>
    <name evidence="2" type="ORF">NE237_014914</name>
</gene>
<reference evidence="2" key="1">
    <citation type="journal article" date="2023" name="Plant J.">
        <title>The genome of the king protea, Protea cynaroides.</title>
        <authorList>
            <person name="Chang J."/>
            <person name="Duong T.A."/>
            <person name="Schoeman C."/>
            <person name="Ma X."/>
            <person name="Roodt D."/>
            <person name="Barker N."/>
            <person name="Li Z."/>
            <person name="Van de Peer Y."/>
            <person name="Mizrachi E."/>
        </authorList>
    </citation>
    <scope>NUCLEOTIDE SEQUENCE</scope>
    <source>
        <tissue evidence="2">Young leaves</tissue>
    </source>
</reference>
<dbReference type="EMBL" id="JAMYWD010000006">
    <property type="protein sequence ID" value="KAJ4968213.1"/>
    <property type="molecule type" value="Genomic_DNA"/>
</dbReference>
<name>A0A9Q0KCW8_9MAGN</name>
<evidence type="ECO:0000313" key="2">
    <source>
        <dbReference type="EMBL" id="KAJ4968213.1"/>
    </source>
</evidence>
<dbReference type="Proteomes" id="UP001141806">
    <property type="component" value="Unassembled WGS sequence"/>
</dbReference>
<evidence type="ECO:0000256" key="1">
    <source>
        <dbReference type="SAM" id="MobiDB-lite"/>
    </source>
</evidence>
<protein>
    <recommendedName>
        <fullName evidence="4">Pentatricopeptide repeat-containing protein</fullName>
    </recommendedName>
</protein>